<keyword evidence="3" id="KW-1185">Reference proteome</keyword>
<reference evidence="2" key="1">
    <citation type="thesis" date="2020" institute="ProQuest LLC" country="789 East Eisenhower Parkway, Ann Arbor, MI, USA">
        <title>Comparative Genomics and Chromosome Evolution.</title>
        <authorList>
            <person name="Mudd A.B."/>
        </authorList>
    </citation>
    <scope>NUCLEOTIDE SEQUENCE</scope>
    <source>
        <strain evidence="2">HN-11 Male</strain>
        <tissue evidence="2">Kidney and liver</tissue>
    </source>
</reference>
<proteinExistence type="predicted"/>
<protein>
    <submittedName>
        <fullName evidence="2">Uncharacterized protein</fullName>
    </submittedName>
</protein>
<accession>A0A8J6EHZ6</accession>
<feature type="compositionally biased region" description="Basic and acidic residues" evidence="1">
    <location>
        <begin position="26"/>
        <end position="36"/>
    </location>
</feature>
<dbReference type="Proteomes" id="UP000770717">
    <property type="component" value="Unassembled WGS sequence"/>
</dbReference>
<dbReference type="AlphaFoldDB" id="A0A8J6EHZ6"/>
<organism evidence="2 3">
    <name type="scientific">Eleutherodactylus coqui</name>
    <name type="common">Puerto Rican coqui</name>
    <dbReference type="NCBI Taxonomy" id="57060"/>
    <lineage>
        <taxon>Eukaryota</taxon>
        <taxon>Metazoa</taxon>
        <taxon>Chordata</taxon>
        <taxon>Craniata</taxon>
        <taxon>Vertebrata</taxon>
        <taxon>Euteleostomi</taxon>
        <taxon>Amphibia</taxon>
        <taxon>Batrachia</taxon>
        <taxon>Anura</taxon>
        <taxon>Neobatrachia</taxon>
        <taxon>Hyloidea</taxon>
        <taxon>Eleutherodactylidae</taxon>
        <taxon>Eleutherodactylinae</taxon>
        <taxon>Eleutherodactylus</taxon>
        <taxon>Eleutherodactylus</taxon>
    </lineage>
</organism>
<evidence type="ECO:0000313" key="3">
    <source>
        <dbReference type="Proteomes" id="UP000770717"/>
    </source>
</evidence>
<sequence length="68" mass="7843">MIFWLDLLSPGASCYITPRVQGRSAKRGERSQEQQKRTYRRSYTLQRPLSVHMSSITEILTKKEAAVS</sequence>
<dbReference type="EMBL" id="WNTK01000569">
    <property type="protein sequence ID" value="KAG9469320.1"/>
    <property type="molecule type" value="Genomic_DNA"/>
</dbReference>
<name>A0A8J6EHZ6_ELECQ</name>
<feature type="region of interest" description="Disordered" evidence="1">
    <location>
        <begin position="19"/>
        <end position="39"/>
    </location>
</feature>
<evidence type="ECO:0000256" key="1">
    <source>
        <dbReference type="SAM" id="MobiDB-lite"/>
    </source>
</evidence>
<gene>
    <name evidence="2" type="ORF">GDO78_020831</name>
</gene>
<comment type="caution">
    <text evidence="2">The sequence shown here is derived from an EMBL/GenBank/DDBJ whole genome shotgun (WGS) entry which is preliminary data.</text>
</comment>
<evidence type="ECO:0000313" key="2">
    <source>
        <dbReference type="EMBL" id="KAG9469320.1"/>
    </source>
</evidence>